<keyword evidence="5 8" id="KW-0812">Transmembrane</keyword>
<keyword evidence="3" id="KW-0328">Glycosyltransferase</keyword>
<keyword evidence="7 8" id="KW-0472">Membrane</keyword>
<dbReference type="RefSeq" id="WP_073164865.1">
    <property type="nucleotide sequence ID" value="NZ_FQZE01000002.1"/>
</dbReference>
<keyword evidence="4 9" id="KW-0808">Transferase</keyword>
<dbReference type="GO" id="GO:0009103">
    <property type="term" value="P:lipopolysaccharide biosynthetic process"/>
    <property type="evidence" value="ECO:0007669"/>
    <property type="project" value="UniProtKB-ARBA"/>
</dbReference>
<protein>
    <submittedName>
        <fullName evidence="9">4-amino-4-deoxy-L-arabinose transferase</fullName>
    </submittedName>
</protein>
<feature type="transmembrane region" description="Helical" evidence="8">
    <location>
        <begin position="96"/>
        <end position="114"/>
    </location>
</feature>
<feature type="transmembrane region" description="Helical" evidence="8">
    <location>
        <begin position="331"/>
        <end position="347"/>
    </location>
</feature>
<dbReference type="PANTHER" id="PTHR33908">
    <property type="entry name" value="MANNOSYLTRANSFERASE YKCB-RELATED"/>
    <property type="match status" value="1"/>
</dbReference>
<sequence>MIRPFESVPTNKIYKSAIVLLIFLPVLFINVRSSHNWGGDFAQYINQAKCISEGRSQTETGYIFNEQNPYLGPPTYPIGFPLILAPLYYFFGNNILVFSFLISIFLLALSFVLVKIFNLYFSYLISVLMAVAFIYNPWLLRFKSSIVSDIPFAFFFLLGIYFYLKKFNSEKTKIRFSILLGLLICISMLIKSIGALIICGILFEKIVSSLKNRNFKFVRFHDPLIILGSILFFYILSNYIMFPTDTEHYSFFSTLFNLDNIAGAIKSNYSYYFVLIKDYFSDDVIISSITITLFLLGFIKKIINKPDVADYIFIAYLIIIFGFPAVQGFRYLFPVYPIILIYIAFGFKSIKLNYPSKRNVFLTMALSVLLILNYYNGISSVIKSQKKTLAGPQTSYSIETFHYIQKNTDENSIFAFIKPRVLALYTERQSIGIGIGKSMEEIDRKFSEVGVDYILTVEDKKSKQFENYLEHYTNKLELIWENDRFKIFKRIN</sequence>
<dbReference type="AlphaFoldDB" id="A0A1M6BEK3"/>
<keyword evidence="10" id="KW-1185">Reference proteome</keyword>
<evidence type="ECO:0000256" key="1">
    <source>
        <dbReference type="ARBA" id="ARBA00004651"/>
    </source>
</evidence>
<name>A0A1M6BEK3_9BACT</name>
<evidence type="ECO:0000313" key="9">
    <source>
        <dbReference type="EMBL" id="SHI47135.1"/>
    </source>
</evidence>
<feature type="transmembrane region" description="Helical" evidence="8">
    <location>
        <begin position="12"/>
        <end position="31"/>
    </location>
</feature>
<gene>
    <name evidence="9" type="ORF">SAMN05444280_102190</name>
</gene>
<dbReference type="PANTHER" id="PTHR33908:SF11">
    <property type="entry name" value="MEMBRANE PROTEIN"/>
    <property type="match status" value="1"/>
</dbReference>
<feature type="transmembrane region" description="Helical" evidence="8">
    <location>
        <begin position="120"/>
        <end position="139"/>
    </location>
</feature>
<evidence type="ECO:0000256" key="7">
    <source>
        <dbReference type="ARBA" id="ARBA00023136"/>
    </source>
</evidence>
<feature type="transmembrane region" description="Helical" evidence="8">
    <location>
        <begin position="224"/>
        <end position="242"/>
    </location>
</feature>
<feature type="transmembrane region" description="Helical" evidence="8">
    <location>
        <begin position="146"/>
        <end position="164"/>
    </location>
</feature>
<keyword evidence="6 8" id="KW-1133">Transmembrane helix</keyword>
<feature type="transmembrane region" description="Helical" evidence="8">
    <location>
        <begin position="279"/>
        <end position="299"/>
    </location>
</feature>
<dbReference type="Proteomes" id="UP000184050">
    <property type="component" value="Unassembled WGS sequence"/>
</dbReference>
<dbReference type="EMBL" id="FQZE01000002">
    <property type="protein sequence ID" value="SHI47135.1"/>
    <property type="molecule type" value="Genomic_DNA"/>
</dbReference>
<dbReference type="InterPro" id="IPR050297">
    <property type="entry name" value="LipidA_mod_glycosyltrf_83"/>
</dbReference>
<evidence type="ECO:0000256" key="5">
    <source>
        <dbReference type="ARBA" id="ARBA00022692"/>
    </source>
</evidence>
<evidence type="ECO:0000256" key="2">
    <source>
        <dbReference type="ARBA" id="ARBA00022475"/>
    </source>
</evidence>
<feature type="transmembrane region" description="Helical" evidence="8">
    <location>
        <begin position="176"/>
        <end position="203"/>
    </location>
</feature>
<evidence type="ECO:0000256" key="8">
    <source>
        <dbReference type="SAM" id="Phobius"/>
    </source>
</evidence>
<evidence type="ECO:0000256" key="4">
    <source>
        <dbReference type="ARBA" id="ARBA00022679"/>
    </source>
</evidence>
<evidence type="ECO:0000256" key="6">
    <source>
        <dbReference type="ARBA" id="ARBA00022989"/>
    </source>
</evidence>
<dbReference type="GO" id="GO:0016763">
    <property type="term" value="F:pentosyltransferase activity"/>
    <property type="evidence" value="ECO:0007669"/>
    <property type="project" value="TreeGrafter"/>
</dbReference>
<proteinExistence type="predicted"/>
<dbReference type="STRING" id="1168035.SAMN05444280_102190"/>
<evidence type="ECO:0000313" key="10">
    <source>
        <dbReference type="Proteomes" id="UP000184050"/>
    </source>
</evidence>
<reference evidence="9 10" key="1">
    <citation type="submission" date="2016-11" db="EMBL/GenBank/DDBJ databases">
        <authorList>
            <person name="Jaros S."/>
            <person name="Januszkiewicz K."/>
            <person name="Wedrychowicz H."/>
        </authorList>
    </citation>
    <scope>NUCLEOTIDE SEQUENCE [LARGE SCALE GENOMIC DNA]</scope>
    <source>
        <strain evidence="9 10">DSM 27063</strain>
    </source>
</reference>
<dbReference type="OrthoDB" id="1491752at2"/>
<comment type="subcellular location">
    <subcellularLocation>
        <location evidence="1">Cell membrane</location>
        <topology evidence="1">Multi-pass membrane protein</topology>
    </subcellularLocation>
</comment>
<dbReference type="GO" id="GO:0005886">
    <property type="term" value="C:plasma membrane"/>
    <property type="evidence" value="ECO:0007669"/>
    <property type="project" value="UniProtKB-SubCell"/>
</dbReference>
<evidence type="ECO:0000256" key="3">
    <source>
        <dbReference type="ARBA" id="ARBA00022676"/>
    </source>
</evidence>
<keyword evidence="2" id="KW-1003">Cell membrane</keyword>
<organism evidence="9 10">
    <name type="scientific">Tangfeifania diversioriginum</name>
    <dbReference type="NCBI Taxonomy" id="1168035"/>
    <lineage>
        <taxon>Bacteria</taxon>
        <taxon>Pseudomonadati</taxon>
        <taxon>Bacteroidota</taxon>
        <taxon>Bacteroidia</taxon>
        <taxon>Marinilabiliales</taxon>
        <taxon>Prolixibacteraceae</taxon>
        <taxon>Tangfeifania</taxon>
    </lineage>
</organism>
<accession>A0A1M6BEK3</accession>
<feature type="transmembrane region" description="Helical" evidence="8">
    <location>
        <begin position="359"/>
        <end position="376"/>
    </location>
</feature>